<evidence type="ECO:0008006" key="4">
    <source>
        <dbReference type="Google" id="ProtNLM"/>
    </source>
</evidence>
<accession>A0ABW6L353</accession>
<sequence>MGRFLAGRDMDGIERTDGTFFRRGTRVPPRADGTVHRASYRPGRQRLVVRLTVLGTAVGGCAYWQEPEATLTALEYVGAGTAAATAAAGIAYGILGRERRERRELMREWVVPLHLALAGGCGVHASVSWIADAEPGADRVPFGVVVIVLCVVVTGQGAVMLRYGPVLFRGRPRRMEWLESQSVAVMVCSGVGAFALVCDGLAGSGLSLGAS</sequence>
<dbReference type="RefSeq" id="WP_388354556.1">
    <property type="nucleotide sequence ID" value="NZ_JBIAFJ010000058.1"/>
</dbReference>
<evidence type="ECO:0000313" key="3">
    <source>
        <dbReference type="Proteomes" id="UP001601197"/>
    </source>
</evidence>
<dbReference type="Proteomes" id="UP001601197">
    <property type="component" value="Unassembled WGS sequence"/>
</dbReference>
<feature type="transmembrane region" description="Helical" evidence="1">
    <location>
        <begin position="109"/>
        <end position="130"/>
    </location>
</feature>
<reference evidence="2 3" key="1">
    <citation type="submission" date="2024-10" db="EMBL/GenBank/DDBJ databases">
        <title>The Natural Products Discovery Center: Release of the First 8490 Sequenced Strains for Exploring Actinobacteria Biosynthetic Diversity.</title>
        <authorList>
            <person name="Kalkreuter E."/>
            <person name="Kautsar S.A."/>
            <person name="Yang D."/>
            <person name="Bader C.D."/>
            <person name="Teijaro C.N."/>
            <person name="Fluegel L."/>
            <person name="Davis C.M."/>
            <person name="Simpson J.R."/>
            <person name="Lauterbach L."/>
            <person name="Steele A.D."/>
            <person name="Gui C."/>
            <person name="Meng S."/>
            <person name="Li G."/>
            <person name="Viehrig K."/>
            <person name="Ye F."/>
            <person name="Su P."/>
            <person name="Kiefer A.F."/>
            <person name="Nichols A."/>
            <person name="Cepeda A.J."/>
            <person name="Yan W."/>
            <person name="Fan B."/>
            <person name="Jiang Y."/>
            <person name="Adhikari A."/>
            <person name="Zheng C.-J."/>
            <person name="Schuster L."/>
            <person name="Cowan T.M."/>
            <person name="Smanski M.J."/>
            <person name="Chevrette M.G."/>
            <person name="De Carvalho L.P.S."/>
            <person name="Shen B."/>
        </authorList>
    </citation>
    <scope>NUCLEOTIDE SEQUENCE [LARGE SCALE GENOMIC DNA]</scope>
    <source>
        <strain evidence="2 3">NPDC007147</strain>
    </source>
</reference>
<feature type="transmembrane region" description="Helical" evidence="1">
    <location>
        <begin position="142"/>
        <end position="161"/>
    </location>
</feature>
<protein>
    <recommendedName>
        <fullName evidence="4">DUF2231 domain-containing protein</fullName>
    </recommendedName>
</protein>
<organism evidence="2 3">
    <name type="scientific">Streptomyces kebangsaanensis</name>
    <dbReference type="NCBI Taxonomy" id="864058"/>
    <lineage>
        <taxon>Bacteria</taxon>
        <taxon>Bacillati</taxon>
        <taxon>Actinomycetota</taxon>
        <taxon>Actinomycetes</taxon>
        <taxon>Kitasatosporales</taxon>
        <taxon>Streptomycetaceae</taxon>
        <taxon>Streptomyces</taxon>
    </lineage>
</organism>
<name>A0ABW6L353_9ACTN</name>
<comment type="caution">
    <text evidence="2">The sequence shown here is derived from an EMBL/GenBank/DDBJ whole genome shotgun (WGS) entry which is preliminary data.</text>
</comment>
<keyword evidence="1" id="KW-0472">Membrane</keyword>
<keyword evidence="3" id="KW-1185">Reference proteome</keyword>
<dbReference type="EMBL" id="JBIAFJ010000058">
    <property type="protein sequence ID" value="MFE9174532.1"/>
    <property type="molecule type" value="Genomic_DNA"/>
</dbReference>
<keyword evidence="1" id="KW-0812">Transmembrane</keyword>
<keyword evidence="1" id="KW-1133">Transmembrane helix</keyword>
<feature type="transmembrane region" description="Helical" evidence="1">
    <location>
        <begin position="47"/>
        <end position="65"/>
    </location>
</feature>
<feature type="transmembrane region" description="Helical" evidence="1">
    <location>
        <begin position="182"/>
        <end position="202"/>
    </location>
</feature>
<gene>
    <name evidence="2" type="ORF">ACFYNZ_34735</name>
</gene>
<evidence type="ECO:0000313" key="2">
    <source>
        <dbReference type="EMBL" id="MFE9174532.1"/>
    </source>
</evidence>
<evidence type="ECO:0000256" key="1">
    <source>
        <dbReference type="SAM" id="Phobius"/>
    </source>
</evidence>
<feature type="transmembrane region" description="Helical" evidence="1">
    <location>
        <begin position="77"/>
        <end position="97"/>
    </location>
</feature>
<proteinExistence type="predicted"/>